<keyword evidence="10" id="KW-0408">Iron</keyword>
<dbReference type="PANTHER" id="PTHR43141">
    <property type="entry name" value="CYTOCHROME BD2 SUBUNIT II"/>
    <property type="match status" value="1"/>
</dbReference>
<dbReference type="OrthoDB" id="9776710at2"/>
<keyword evidence="4" id="KW-1003">Cell membrane</keyword>
<dbReference type="GO" id="GO:0046872">
    <property type="term" value="F:metal ion binding"/>
    <property type="evidence" value="ECO:0007669"/>
    <property type="project" value="UniProtKB-KW"/>
</dbReference>
<evidence type="ECO:0000256" key="12">
    <source>
        <dbReference type="SAM" id="Phobius"/>
    </source>
</evidence>
<dbReference type="NCBIfam" id="TIGR00203">
    <property type="entry name" value="cydB"/>
    <property type="match status" value="1"/>
</dbReference>
<keyword evidence="5" id="KW-0349">Heme</keyword>
<dbReference type="PIRSF" id="PIRSF000267">
    <property type="entry name" value="Cyt_oxidse_sub2"/>
    <property type="match status" value="1"/>
</dbReference>
<keyword evidence="11 12" id="KW-0472">Membrane</keyword>
<comment type="similarity">
    <text evidence="2">Belongs to the cytochrome ubiquinol oxidase subunit 2 family.</text>
</comment>
<dbReference type="PANTHER" id="PTHR43141:SF5">
    <property type="entry name" value="CYTOCHROME BD-I UBIQUINOL OXIDASE SUBUNIT 2"/>
    <property type="match status" value="1"/>
</dbReference>
<evidence type="ECO:0000256" key="6">
    <source>
        <dbReference type="ARBA" id="ARBA00022692"/>
    </source>
</evidence>
<keyword evidence="3" id="KW-0813">Transport</keyword>
<sequence>MDLNTAWFLLVGILIVGYAILDGFDLGVGTIYYLLAKNDDEKRQLLNAIGPFWDANEVWLLTGGGALFAAFPLVYATVFSGFYLALMLVLFALIFRAVAIEFRNKDESPAWHNLWDRAFFLGSALPALLFGVALGNVLKGLPLDSQQYYTGGFFGLLNPFALLVGVLGLAAFLQQGATYVMMKTGEPLAGRARQLLPGIWGGVVALYLAVTLFSWLVAPHLFTNFSKYPWLWILPLLTWLAMGAVIYFGRRGQGTSAFLASSLTMAGLVLIAAAGLYPNLVPALDPARSLTIYNASSSPLTLKVMLIIALCGVPIVLGYTVFVHWLFRGKVKPDAQGY</sequence>
<feature type="transmembrane region" description="Helical" evidence="12">
    <location>
        <begin position="114"/>
        <end position="133"/>
    </location>
</feature>
<proteinExistence type="inferred from homology"/>
<dbReference type="AlphaFoldDB" id="A0A1T4MET2"/>
<evidence type="ECO:0000256" key="5">
    <source>
        <dbReference type="ARBA" id="ARBA00022617"/>
    </source>
</evidence>
<gene>
    <name evidence="13" type="ORF">SAMN02745885_00530</name>
</gene>
<keyword evidence="9 12" id="KW-1133">Transmembrane helix</keyword>
<feature type="transmembrane region" description="Helical" evidence="12">
    <location>
        <begin position="304"/>
        <end position="327"/>
    </location>
</feature>
<organism evidence="13 14">
    <name type="scientific">Carboxydocella sporoproducens DSM 16521</name>
    <dbReference type="NCBI Taxonomy" id="1121270"/>
    <lineage>
        <taxon>Bacteria</taxon>
        <taxon>Bacillati</taxon>
        <taxon>Bacillota</taxon>
        <taxon>Clostridia</taxon>
        <taxon>Eubacteriales</taxon>
        <taxon>Clostridiales Family XVI. Incertae Sedis</taxon>
        <taxon>Carboxydocella</taxon>
    </lineage>
</organism>
<keyword evidence="8" id="KW-0249">Electron transport</keyword>
<dbReference type="GO" id="GO:0016682">
    <property type="term" value="F:oxidoreductase activity, acting on diphenols and related substances as donors, oxygen as acceptor"/>
    <property type="evidence" value="ECO:0007669"/>
    <property type="project" value="TreeGrafter"/>
</dbReference>
<dbReference type="Pfam" id="PF02322">
    <property type="entry name" value="Cyt_bd_oxida_II"/>
    <property type="match status" value="1"/>
</dbReference>
<reference evidence="14" key="1">
    <citation type="submission" date="2017-02" db="EMBL/GenBank/DDBJ databases">
        <authorList>
            <person name="Varghese N."/>
            <person name="Submissions S."/>
        </authorList>
    </citation>
    <scope>NUCLEOTIDE SEQUENCE [LARGE SCALE GENOMIC DNA]</scope>
    <source>
        <strain evidence="14">DSM 16521</strain>
    </source>
</reference>
<keyword evidence="6 12" id="KW-0812">Transmembrane</keyword>
<dbReference type="RefSeq" id="WP_078664667.1">
    <property type="nucleotide sequence ID" value="NZ_FUXM01000004.1"/>
</dbReference>
<evidence type="ECO:0000256" key="7">
    <source>
        <dbReference type="ARBA" id="ARBA00022723"/>
    </source>
</evidence>
<evidence type="ECO:0000313" key="13">
    <source>
        <dbReference type="EMBL" id="SJZ65264.1"/>
    </source>
</evidence>
<feature type="transmembrane region" description="Helical" evidence="12">
    <location>
        <begin position="153"/>
        <end position="174"/>
    </location>
</feature>
<dbReference type="Proteomes" id="UP000189933">
    <property type="component" value="Unassembled WGS sequence"/>
</dbReference>
<evidence type="ECO:0000313" key="14">
    <source>
        <dbReference type="Proteomes" id="UP000189933"/>
    </source>
</evidence>
<comment type="subcellular location">
    <subcellularLocation>
        <location evidence="1">Cell membrane</location>
        <topology evidence="1">Multi-pass membrane protein</topology>
    </subcellularLocation>
</comment>
<dbReference type="GO" id="GO:0019646">
    <property type="term" value="P:aerobic electron transport chain"/>
    <property type="evidence" value="ECO:0007669"/>
    <property type="project" value="TreeGrafter"/>
</dbReference>
<evidence type="ECO:0000256" key="2">
    <source>
        <dbReference type="ARBA" id="ARBA00007543"/>
    </source>
</evidence>
<accession>A0A1T4MET2</accession>
<dbReference type="GO" id="GO:0009055">
    <property type="term" value="F:electron transfer activity"/>
    <property type="evidence" value="ECO:0007669"/>
    <property type="project" value="TreeGrafter"/>
</dbReference>
<dbReference type="GO" id="GO:0005886">
    <property type="term" value="C:plasma membrane"/>
    <property type="evidence" value="ECO:0007669"/>
    <property type="project" value="UniProtKB-SubCell"/>
</dbReference>
<evidence type="ECO:0000256" key="9">
    <source>
        <dbReference type="ARBA" id="ARBA00022989"/>
    </source>
</evidence>
<protein>
    <submittedName>
        <fullName evidence="13">Cytochrome bd-I ubiquinol oxidase subunit 2 apoprotein</fullName>
    </submittedName>
</protein>
<feature type="transmembrane region" description="Helical" evidence="12">
    <location>
        <begin position="256"/>
        <end position="277"/>
    </location>
</feature>
<evidence type="ECO:0000256" key="3">
    <source>
        <dbReference type="ARBA" id="ARBA00022448"/>
    </source>
</evidence>
<keyword evidence="14" id="KW-1185">Reference proteome</keyword>
<evidence type="ECO:0000256" key="10">
    <source>
        <dbReference type="ARBA" id="ARBA00023004"/>
    </source>
</evidence>
<feature type="transmembrane region" description="Helical" evidence="12">
    <location>
        <begin position="6"/>
        <end position="35"/>
    </location>
</feature>
<dbReference type="InterPro" id="IPR003317">
    <property type="entry name" value="Cyt-d_oxidase_su2"/>
</dbReference>
<name>A0A1T4MET2_9FIRM</name>
<keyword evidence="7" id="KW-0479">Metal-binding</keyword>
<evidence type="ECO:0000256" key="11">
    <source>
        <dbReference type="ARBA" id="ARBA00023136"/>
    </source>
</evidence>
<dbReference type="EMBL" id="FUXM01000004">
    <property type="protein sequence ID" value="SJZ65264.1"/>
    <property type="molecule type" value="Genomic_DNA"/>
</dbReference>
<evidence type="ECO:0000256" key="1">
    <source>
        <dbReference type="ARBA" id="ARBA00004651"/>
    </source>
</evidence>
<feature type="transmembrane region" description="Helical" evidence="12">
    <location>
        <begin position="195"/>
        <end position="218"/>
    </location>
</feature>
<feature type="transmembrane region" description="Helical" evidence="12">
    <location>
        <begin position="230"/>
        <end position="249"/>
    </location>
</feature>
<evidence type="ECO:0000256" key="4">
    <source>
        <dbReference type="ARBA" id="ARBA00022475"/>
    </source>
</evidence>
<feature type="transmembrane region" description="Helical" evidence="12">
    <location>
        <begin position="82"/>
        <end position="102"/>
    </location>
</feature>
<dbReference type="GO" id="GO:0070069">
    <property type="term" value="C:cytochrome complex"/>
    <property type="evidence" value="ECO:0007669"/>
    <property type="project" value="TreeGrafter"/>
</dbReference>
<evidence type="ECO:0000256" key="8">
    <source>
        <dbReference type="ARBA" id="ARBA00022982"/>
    </source>
</evidence>